<keyword evidence="1" id="KW-0812">Transmembrane</keyword>
<protein>
    <recommendedName>
        <fullName evidence="3">MotA/TolQ/ExbB proton channel domain-containing protein</fullName>
    </recommendedName>
</protein>
<evidence type="ECO:0008006" key="3">
    <source>
        <dbReference type="Google" id="ProtNLM"/>
    </source>
</evidence>
<feature type="transmembrane region" description="Helical" evidence="1">
    <location>
        <begin position="26"/>
        <end position="44"/>
    </location>
</feature>
<organism evidence="2">
    <name type="scientific">Colwellia sp. C1</name>
    <dbReference type="NCBI Taxonomy" id="1737566"/>
    <lineage>
        <taxon>Bacteria</taxon>
        <taxon>Pseudomonadati</taxon>
        <taxon>Pseudomonadota</taxon>
        <taxon>Gammaproteobacteria</taxon>
        <taxon>Alteromonadales</taxon>
        <taxon>Colwelliaceae</taxon>
        <taxon>Colwellia</taxon>
    </lineage>
</organism>
<keyword evidence="1" id="KW-1133">Transmembrane helix</keyword>
<keyword evidence="1" id="KW-0472">Membrane</keyword>
<feature type="transmembrane region" description="Helical" evidence="1">
    <location>
        <begin position="142"/>
        <end position="163"/>
    </location>
</feature>
<reference evidence="2" key="1">
    <citation type="submission" date="2016-03" db="EMBL/GenBank/DDBJ databases">
        <title>Partial sequence of psychrophilic Colwellia sp.</title>
        <authorList>
            <person name="Pankowski J.A."/>
            <person name="Leong J.S."/>
            <person name="Nano F.E."/>
        </authorList>
    </citation>
    <scope>NUCLEOTIDE SEQUENCE</scope>
    <source>
        <strain evidence="2">C1</strain>
    </source>
</reference>
<accession>A0A168PH46</accession>
<evidence type="ECO:0000313" key="2">
    <source>
        <dbReference type="EMBL" id="ANC57883.1"/>
    </source>
</evidence>
<evidence type="ECO:0000256" key="1">
    <source>
        <dbReference type="SAM" id="Phobius"/>
    </source>
</evidence>
<proteinExistence type="predicted"/>
<dbReference type="EMBL" id="KU926705">
    <property type="protein sequence ID" value="ANC57883.1"/>
    <property type="molecule type" value="Genomic_DNA"/>
</dbReference>
<name>A0A168PH46_9GAMM</name>
<dbReference type="AlphaFoldDB" id="A0A168PH46"/>
<feature type="transmembrane region" description="Helical" evidence="1">
    <location>
        <begin position="101"/>
        <end position="122"/>
    </location>
</feature>
<feature type="transmembrane region" description="Helical" evidence="1">
    <location>
        <begin position="59"/>
        <end position="80"/>
    </location>
</feature>
<sequence>MRFSPDLNINDNISENVKNIGKKMPTIIPVIGLGIILLAAVSYVTELPLSGILVWLDRFFSSAFIGLYTLLVTLGIYAIVQLKQPNEADYWQEVGLQSGNAIATLALTFTLFGISLGIGSLSEQPLSPENVQLIISGLTKQFSMAFMTTVIGLPTATIIRALISIKYQKVTAKTK</sequence>